<reference evidence="1" key="1">
    <citation type="submission" date="2020-11" db="EMBL/GenBank/DDBJ databases">
        <title>Nocardioides cynanchi sp. nov., isolated from soil of rhizosphere of Cynanchum wilfordii.</title>
        <authorList>
            <person name="Lee J.-S."/>
            <person name="Suh M.K."/>
            <person name="Kim J.-S."/>
        </authorList>
    </citation>
    <scope>NUCLEOTIDE SEQUENCE</scope>
    <source>
        <strain evidence="1">KCTC 19276</strain>
    </source>
</reference>
<proteinExistence type="predicted"/>
<protein>
    <submittedName>
        <fullName evidence="1">Uncharacterized protein</fullName>
    </submittedName>
</protein>
<keyword evidence="2" id="KW-1185">Reference proteome</keyword>
<comment type="caution">
    <text evidence="1">The sequence shown here is derived from an EMBL/GenBank/DDBJ whole genome shotgun (WGS) entry which is preliminary data.</text>
</comment>
<dbReference type="EMBL" id="JADKPO010000005">
    <property type="protein sequence ID" value="MBF4767263.1"/>
    <property type="molecule type" value="Genomic_DNA"/>
</dbReference>
<dbReference type="Proteomes" id="UP000660668">
    <property type="component" value="Unassembled WGS sequence"/>
</dbReference>
<accession>A0A930YHQ6</accession>
<gene>
    <name evidence="1" type="ORF">ISU10_05730</name>
</gene>
<dbReference type="AlphaFoldDB" id="A0A930YHQ6"/>
<name>A0A930YHQ6_9ACTN</name>
<evidence type="ECO:0000313" key="2">
    <source>
        <dbReference type="Proteomes" id="UP000660668"/>
    </source>
</evidence>
<evidence type="ECO:0000313" key="1">
    <source>
        <dbReference type="EMBL" id="MBF4767263.1"/>
    </source>
</evidence>
<organism evidence="1 2">
    <name type="scientific">Nocardioides agariphilus</name>
    <dbReference type="NCBI Taxonomy" id="433664"/>
    <lineage>
        <taxon>Bacteria</taxon>
        <taxon>Bacillati</taxon>
        <taxon>Actinomycetota</taxon>
        <taxon>Actinomycetes</taxon>
        <taxon>Propionibacteriales</taxon>
        <taxon>Nocardioidaceae</taxon>
        <taxon>Nocardioides</taxon>
    </lineage>
</organism>
<sequence length="74" mass="8286">MTVRPLGSGQVHSCPEGHGVFLERMDLGSLVESETDWHRLASQGTMPIPRITADMEAPRTSRKHARAWVETLFN</sequence>